<dbReference type="Proteomes" id="UP000785679">
    <property type="component" value="Unassembled WGS sequence"/>
</dbReference>
<keyword evidence="2" id="KW-0812">Transmembrane</keyword>
<feature type="region of interest" description="Disordered" evidence="1">
    <location>
        <begin position="119"/>
        <end position="173"/>
    </location>
</feature>
<sequence>MASIMSTWNGLSWERSNLNLTWDWSLWAQMVLVSCVFLVIKEVLERRGAICSEWKFLIVLLVLCFASKLSLLIQSSCYGLCKFGQNQSLINQRLQLNMGNQQQALDKKRKKKSDIGTEALASVSSQQSPSFKPRESPQDSDADLSPSMRVGDKSPPAAFTLQTKPTMGGGSPGSSLKFSEDYVQNLLQCMKDHRMIDFKKIDQFLGDPELNVCIPDKFTKQTPAHFCVKNGHADTLRKILLRSNEAGSKVDDLGNTLTHALMINTISRFNELKQLIFVLKECKAFDPLKRNEEGLKPIDVLRMRKAEKNPYETNLADVGRLEGVMAKEEIGQINSGFR</sequence>
<evidence type="ECO:0008006" key="5">
    <source>
        <dbReference type="Google" id="ProtNLM"/>
    </source>
</evidence>
<comment type="caution">
    <text evidence="3">The sequence shown here is derived from an EMBL/GenBank/DDBJ whole genome shotgun (WGS) entry which is preliminary data.</text>
</comment>
<evidence type="ECO:0000256" key="1">
    <source>
        <dbReference type="SAM" id="MobiDB-lite"/>
    </source>
</evidence>
<dbReference type="EMBL" id="RRYP01001010">
    <property type="protein sequence ID" value="TNV86533.1"/>
    <property type="molecule type" value="Genomic_DNA"/>
</dbReference>
<reference evidence="3" key="1">
    <citation type="submission" date="2019-06" db="EMBL/GenBank/DDBJ databases">
        <authorList>
            <person name="Zheng W."/>
        </authorList>
    </citation>
    <scope>NUCLEOTIDE SEQUENCE</scope>
    <source>
        <strain evidence="3">QDHG01</strain>
    </source>
</reference>
<accession>A0A8J8P417</accession>
<evidence type="ECO:0000256" key="2">
    <source>
        <dbReference type="SAM" id="Phobius"/>
    </source>
</evidence>
<gene>
    <name evidence="3" type="ORF">FGO68_gene15004</name>
</gene>
<dbReference type="OrthoDB" id="301040at2759"/>
<dbReference type="AlphaFoldDB" id="A0A8J8P417"/>
<name>A0A8J8P417_HALGN</name>
<evidence type="ECO:0000313" key="4">
    <source>
        <dbReference type="Proteomes" id="UP000785679"/>
    </source>
</evidence>
<organism evidence="3 4">
    <name type="scientific">Halteria grandinella</name>
    <dbReference type="NCBI Taxonomy" id="5974"/>
    <lineage>
        <taxon>Eukaryota</taxon>
        <taxon>Sar</taxon>
        <taxon>Alveolata</taxon>
        <taxon>Ciliophora</taxon>
        <taxon>Intramacronucleata</taxon>
        <taxon>Spirotrichea</taxon>
        <taxon>Stichotrichia</taxon>
        <taxon>Sporadotrichida</taxon>
        <taxon>Halteriidae</taxon>
        <taxon>Halteria</taxon>
    </lineage>
</organism>
<keyword evidence="2" id="KW-0472">Membrane</keyword>
<evidence type="ECO:0000313" key="3">
    <source>
        <dbReference type="EMBL" id="TNV86533.1"/>
    </source>
</evidence>
<keyword evidence="4" id="KW-1185">Reference proteome</keyword>
<keyword evidence="2" id="KW-1133">Transmembrane helix</keyword>
<feature type="transmembrane region" description="Helical" evidence="2">
    <location>
        <begin position="24"/>
        <end position="44"/>
    </location>
</feature>
<feature type="transmembrane region" description="Helical" evidence="2">
    <location>
        <begin position="56"/>
        <end position="73"/>
    </location>
</feature>
<proteinExistence type="predicted"/>
<protein>
    <recommendedName>
        <fullName evidence="5">Ankyrin repeat domain-containing protein</fullName>
    </recommendedName>
</protein>